<organism evidence="1 2">
    <name type="scientific">Catellatospora chokoriensis</name>
    <dbReference type="NCBI Taxonomy" id="310353"/>
    <lineage>
        <taxon>Bacteria</taxon>
        <taxon>Bacillati</taxon>
        <taxon>Actinomycetota</taxon>
        <taxon>Actinomycetes</taxon>
        <taxon>Micromonosporales</taxon>
        <taxon>Micromonosporaceae</taxon>
        <taxon>Catellatospora</taxon>
    </lineage>
</organism>
<dbReference type="EMBL" id="BONG01000044">
    <property type="protein sequence ID" value="GIF92366.1"/>
    <property type="molecule type" value="Genomic_DNA"/>
</dbReference>
<dbReference type="RefSeq" id="WP_191843772.1">
    <property type="nucleotide sequence ID" value="NZ_BAAALB010000038.1"/>
</dbReference>
<proteinExistence type="predicted"/>
<keyword evidence="2" id="KW-1185">Reference proteome</keyword>
<dbReference type="Proteomes" id="UP000619293">
    <property type="component" value="Unassembled WGS sequence"/>
</dbReference>
<name>A0A8J3NU40_9ACTN</name>
<comment type="caution">
    <text evidence="1">The sequence shown here is derived from an EMBL/GenBank/DDBJ whole genome shotgun (WGS) entry which is preliminary data.</text>
</comment>
<evidence type="ECO:0000313" key="2">
    <source>
        <dbReference type="Proteomes" id="UP000619293"/>
    </source>
</evidence>
<reference evidence="1 2" key="1">
    <citation type="submission" date="2021-01" db="EMBL/GenBank/DDBJ databases">
        <title>Whole genome shotgun sequence of Catellatospora chokoriensis NBRC 107358.</title>
        <authorList>
            <person name="Komaki H."/>
            <person name="Tamura T."/>
        </authorList>
    </citation>
    <scope>NUCLEOTIDE SEQUENCE [LARGE SCALE GENOMIC DNA]</scope>
    <source>
        <strain evidence="1 2">NBRC 107358</strain>
    </source>
</reference>
<dbReference type="AlphaFoldDB" id="A0A8J3NU40"/>
<evidence type="ECO:0000313" key="1">
    <source>
        <dbReference type="EMBL" id="GIF92366.1"/>
    </source>
</evidence>
<gene>
    <name evidence="1" type="ORF">Cch02nite_58100</name>
</gene>
<protein>
    <submittedName>
        <fullName evidence="1">Uncharacterized protein</fullName>
    </submittedName>
</protein>
<accession>A0A8J3NU40</accession>
<sequence>MEMDEMFDAAMHRLDTSAQEARRTAEAALQLLADEASAYHKVLREVAEFGAQRLLQARVPTLPICSPGVRRNGLFTWYHGRYELVQPQLTRGWPLFHFLLEWHERRPDTEIHCWLSKDAQLVCVQGAATRQRIGGIYPARMGSSGEIPGSGWAVCTIAADTDLDKSLLSEPAVQTMLKVQKDGRGYEHFSSTEKLRTHLIEQIARIARSS</sequence>